<dbReference type="EMBL" id="JAIWYP010000003">
    <property type="protein sequence ID" value="KAH3853775.1"/>
    <property type="molecule type" value="Genomic_DNA"/>
</dbReference>
<keyword evidence="3" id="KW-1185">Reference proteome</keyword>
<feature type="region of interest" description="Disordered" evidence="1">
    <location>
        <begin position="22"/>
        <end position="54"/>
    </location>
</feature>
<reference evidence="2" key="1">
    <citation type="journal article" date="2019" name="bioRxiv">
        <title>The Genome of the Zebra Mussel, Dreissena polymorpha: A Resource for Invasive Species Research.</title>
        <authorList>
            <person name="McCartney M.A."/>
            <person name="Auch B."/>
            <person name="Kono T."/>
            <person name="Mallez S."/>
            <person name="Zhang Y."/>
            <person name="Obille A."/>
            <person name="Becker A."/>
            <person name="Abrahante J.E."/>
            <person name="Garbe J."/>
            <person name="Badalamenti J.P."/>
            <person name="Herman A."/>
            <person name="Mangelson H."/>
            <person name="Liachko I."/>
            <person name="Sullivan S."/>
            <person name="Sone E.D."/>
            <person name="Koren S."/>
            <person name="Silverstein K.A.T."/>
            <person name="Beckman K.B."/>
            <person name="Gohl D.M."/>
        </authorList>
    </citation>
    <scope>NUCLEOTIDE SEQUENCE</scope>
    <source>
        <strain evidence="2">Duluth1</strain>
        <tissue evidence="2">Whole animal</tissue>
    </source>
</reference>
<dbReference type="Proteomes" id="UP000828390">
    <property type="component" value="Unassembled WGS sequence"/>
</dbReference>
<protein>
    <submittedName>
        <fullName evidence="2">Uncharacterized protein</fullName>
    </submittedName>
</protein>
<organism evidence="2 3">
    <name type="scientific">Dreissena polymorpha</name>
    <name type="common">Zebra mussel</name>
    <name type="synonym">Mytilus polymorpha</name>
    <dbReference type="NCBI Taxonomy" id="45954"/>
    <lineage>
        <taxon>Eukaryota</taxon>
        <taxon>Metazoa</taxon>
        <taxon>Spiralia</taxon>
        <taxon>Lophotrochozoa</taxon>
        <taxon>Mollusca</taxon>
        <taxon>Bivalvia</taxon>
        <taxon>Autobranchia</taxon>
        <taxon>Heteroconchia</taxon>
        <taxon>Euheterodonta</taxon>
        <taxon>Imparidentia</taxon>
        <taxon>Neoheterodontei</taxon>
        <taxon>Myida</taxon>
        <taxon>Dreissenoidea</taxon>
        <taxon>Dreissenidae</taxon>
        <taxon>Dreissena</taxon>
    </lineage>
</organism>
<sequence length="54" mass="5993">MQRSCRRLIIVESSLARTCQRSRLKRDGNSGSTSVEVIRGGPGVGRHQNIEGWP</sequence>
<name>A0A9D4L831_DREPO</name>
<proteinExistence type="predicted"/>
<gene>
    <name evidence="2" type="ORF">DPMN_096307</name>
</gene>
<comment type="caution">
    <text evidence="2">The sequence shown here is derived from an EMBL/GenBank/DDBJ whole genome shotgun (WGS) entry which is preliminary data.</text>
</comment>
<accession>A0A9D4L831</accession>
<evidence type="ECO:0000313" key="3">
    <source>
        <dbReference type="Proteomes" id="UP000828390"/>
    </source>
</evidence>
<dbReference type="AlphaFoldDB" id="A0A9D4L831"/>
<evidence type="ECO:0000256" key="1">
    <source>
        <dbReference type="SAM" id="MobiDB-lite"/>
    </source>
</evidence>
<reference evidence="2" key="2">
    <citation type="submission" date="2020-11" db="EMBL/GenBank/DDBJ databases">
        <authorList>
            <person name="McCartney M.A."/>
            <person name="Auch B."/>
            <person name="Kono T."/>
            <person name="Mallez S."/>
            <person name="Becker A."/>
            <person name="Gohl D.M."/>
            <person name="Silverstein K.A.T."/>
            <person name="Koren S."/>
            <person name="Bechman K.B."/>
            <person name="Herman A."/>
            <person name="Abrahante J.E."/>
            <person name="Garbe J."/>
        </authorList>
    </citation>
    <scope>NUCLEOTIDE SEQUENCE</scope>
    <source>
        <strain evidence="2">Duluth1</strain>
        <tissue evidence="2">Whole animal</tissue>
    </source>
</reference>
<evidence type="ECO:0000313" key="2">
    <source>
        <dbReference type="EMBL" id="KAH3853775.1"/>
    </source>
</evidence>